<evidence type="ECO:0000259" key="12">
    <source>
        <dbReference type="Pfam" id="PF01761"/>
    </source>
</evidence>
<evidence type="ECO:0000256" key="5">
    <source>
        <dbReference type="ARBA" id="ARBA00022723"/>
    </source>
</evidence>
<keyword evidence="10" id="KW-0170">Cobalt</keyword>
<dbReference type="PANTHER" id="PTHR43622:SF1">
    <property type="entry name" value="3-DEHYDROQUINATE SYNTHASE"/>
    <property type="match status" value="1"/>
</dbReference>
<dbReference type="Proteomes" id="UP001138686">
    <property type="component" value="Unassembled WGS sequence"/>
</dbReference>
<dbReference type="InterPro" id="IPR016037">
    <property type="entry name" value="DHQ_synth_AroB"/>
</dbReference>
<feature type="domain" description="3-dehydroquinate synthase C-terminal" evidence="13">
    <location>
        <begin position="175"/>
        <end position="318"/>
    </location>
</feature>
<dbReference type="NCBIfam" id="TIGR01357">
    <property type="entry name" value="aroB"/>
    <property type="match status" value="1"/>
</dbReference>
<dbReference type="PANTHER" id="PTHR43622">
    <property type="entry name" value="3-DEHYDROQUINATE SYNTHASE"/>
    <property type="match status" value="1"/>
</dbReference>
<accession>A0A9X1JXC0</accession>
<feature type="domain" description="3-dehydroquinate synthase N-terminal" evidence="12">
    <location>
        <begin position="61"/>
        <end position="173"/>
    </location>
</feature>
<comment type="cofactor">
    <cofactor evidence="2">
        <name>Co(2+)</name>
        <dbReference type="ChEBI" id="CHEBI:48828"/>
    </cofactor>
</comment>
<keyword evidence="7" id="KW-0862">Zinc</keyword>
<reference evidence="14" key="1">
    <citation type="submission" date="2021-07" db="EMBL/GenBank/DDBJ databases">
        <title>Aureisphaera sp. CAU 1614 isolated from sea sediment.</title>
        <authorList>
            <person name="Kim W."/>
        </authorList>
    </citation>
    <scope>NUCLEOTIDE SEQUENCE</scope>
    <source>
        <strain evidence="14">CAU 1614</strain>
    </source>
</reference>
<protein>
    <recommendedName>
        <fullName evidence="11">3-dehydroquinate synthase</fullName>
        <ecNumber evidence="11">4.2.3.4</ecNumber>
    </recommendedName>
</protein>
<dbReference type="GO" id="GO:0000166">
    <property type="term" value="F:nucleotide binding"/>
    <property type="evidence" value="ECO:0007669"/>
    <property type="project" value="UniProtKB-KW"/>
</dbReference>
<dbReference type="EC" id="4.2.3.4" evidence="11"/>
<dbReference type="GO" id="GO:0009073">
    <property type="term" value="P:aromatic amino acid family biosynthetic process"/>
    <property type="evidence" value="ECO:0007669"/>
    <property type="project" value="InterPro"/>
</dbReference>
<evidence type="ECO:0000313" key="14">
    <source>
        <dbReference type="EMBL" id="MBW2937968.1"/>
    </source>
</evidence>
<comment type="function">
    <text evidence="4">Catalyzes the conversion of 3-deoxy-D-arabino-heptulosonate 7-phosphate (DAHP) to dehydroquinate (DHQ).</text>
</comment>
<keyword evidence="15" id="KW-1185">Reference proteome</keyword>
<name>A0A9X1JXC0_9FLAO</name>
<evidence type="ECO:0000256" key="2">
    <source>
        <dbReference type="ARBA" id="ARBA00001941"/>
    </source>
</evidence>
<evidence type="ECO:0000256" key="6">
    <source>
        <dbReference type="ARBA" id="ARBA00022741"/>
    </source>
</evidence>
<comment type="cofactor">
    <cofactor evidence="1">
        <name>NAD(+)</name>
        <dbReference type="ChEBI" id="CHEBI:57540"/>
    </cofactor>
</comment>
<dbReference type="AlphaFoldDB" id="A0A9X1JXC0"/>
<dbReference type="CDD" id="cd08195">
    <property type="entry name" value="DHQS"/>
    <property type="match status" value="1"/>
</dbReference>
<dbReference type="EMBL" id="JAHWDP010000003">
    <property type="protein sequence ID" value="MBW2937968.1"/>
    <property type="molecule type" value="Genomic_DNA"/>
</dbReference>
<evidence type="ECO:0000256" key="4">
    <source>
        <dbReference type="ARBA" id="ARBA00003485"/>
    </source>
</evidence>
<dbReference type="GO" id="GO:0009423">
    <property type="term" value="P:chorismate biosynthetic process"/>
    <property type="evidence" value="ECO:0007669"/>
    <property type="project" value="UniProtKB-UniRule"/>
</dbReference>
<dbReference type="Pfam" id="PF01761">
    <property type="entry name" value="DHQ_synthase"/>
    <property type="match status" value="1"/>
</dbReference>
<evidence type="ECO:0000256" key="10">
    <source>
        <dbReference type="ARBA" id="ARBA00023285"/>
    </source>
</evidence>
<evidence type="ECO:0000313" key="15">
    <source>
        <dbReference type="Proteomes" id="UP001138686"/>
    </source>
</evidence>
<proteinExistence type="predicted"/>
<dbReference type="RefSeq" id="WP_219052409.1">
    <property type="nucleotide sequence ID" value="NZ_JAHWDP010000003.1"/>
</dbReference>
<keyword evidence="9 14" id="KW-0456">Lyase</keyword>
<keyword evidence="6" id="KW-0547">Nucleotide-binding</keyword>
<evidence type="ECO:0000256" key="8">
    <source>
        <dbReference type="ARBA" id="ARBA00023027"/>
    </source>
</evidence>
<dbReference type="InterPro" id="IPR050071">
    <property type="entry name" value="Dehydroquinate_synthase"/>
</dbReference>
<dbReference type="InterPro" id="IPR056179">
    <property type="entry name" value="DHQS_C"/>
</dbReference>
<gene>
    <name evidence="14" type="primary">aroB</name>
    <name evidence="14" type="ORF">KXJ69_07615</name>
</gene>
<dbReference type="GO" id="GO:0046872">
    <property type="term" value="F:metal ion binding"/>
    <property type="evidence" value="ECO:0007669"/>
    <property type="project" value="UniProtKB-KW"/>
</dbReference>
<dbReference type="FunFam" id="3.40.50.1970:FF:000007">
    <property type="entry name" value="Pentafunctional AROM polypeptide"/>
    <property type="match status" value="1"/>
</dbReference>
<dbReference type="Pfam" id="PF24621">
    <property type="entry name" value="DHQS_C"/>
    <property type="match status" value="1"/>
</dbReference>
<comment type="caution">
    <text evidence="14">The sequence shown here is derived from an EMBL/GenBank/DDBJ whole genome shotgun (WGS) entry which is preliminary data.</text>
</comment>
<evidence type="ECO:0000256" key="7">
    <source>
        <dbReference type="ARBA" id="ARBA00022833"/>
    </source>
</evidence>
<dbReference type="InterPro" id="IPR030963">
    <property type="entry name" value="DHQ_synth_fam"/>
</dbReference>
<dbReference type="PIRSF" id="PIRSF001455">
    <property type="entry name" value="DHQ_synth"/>
    <property type="match status" value="1"/>
</dbReference>
<keyword evidence="8" id="KW-0520">NAD</keyword>
<comment type="cofactor">
    <cofactor evidence="3">
        <name>Zn(2+)</name>
        <dbReference type="ChEBI" id="CHEBI:29105"/>
    </cofactor>
</comment>
<evidence type="ECO:0000256" key="11">
    <source>
        <dbReference type="NCBIfam" id="TIGR01357"/>
    </source>
</evidence>
<dbReference type="GO" id="GO:0005737">
    <property type="term" value="C:cytoplasm"/>
    <property type="evidence" value="ECO:0007669"/>
    <property type="project" value="InterPro"/>
</dbReference>
<organism evidence="14 15">
    <name type="scientific">Halomarinibacterium sedimenti</name>
    <dbReference type="NCBI Taxonomy" id="2857106"/>
    <lineage>
        <taxon>Bacteria</taxon>
        <taxon>Pseudomonadati</taxon>
        <taxon>Bacteroidota</taxon>
        <taxon>Flavobacteriia</taxon>
        <taxon>Flavobacteriales</taxon>
        <taxon>Flavobacteriaceae</taxon>
        <taxon>Halomarinibacterium</taxon>
    </lineage>
</organism>
<sequence>MKKIKRENSTVVCNDGCWEYLNDSVAGSNYSKIFVLVDTETKKHCLPLFIEKTSLDKIEIITIPVGEIYKSIETCLLVWNALSKKGADRQSLLINLGGGVVTDLGGFVASTYQRGISFINIPTSLLAMVDASVGGKNGVDLGNLKNQIGVIKDPIAVIVDSHFLKTLPKDHITSGKAEMIKHGLITSENYLKKTWEFKVDNTSEAEELIWESILIKNKIVTQDPTEKGIRKTLNYGHTMGHAIESYCLDHAKKPTLLHGEAIAIGLILETYISSEMFDFSQDKLNEITDKLLAIFPKVSFNDNDIDEIIKLLIFDKKNTHGTIQFVLLSDIGKSKTSCVISNDILKKAFKFYKNFITK</sequence>
<dbReference type="GO" id="GO:0003856">
    <property type="term" value="F:3-dehydroquinate synthase activity"/>
    <property type="evidence" value="ECO:0007669"/>
    <property type="project" value="UniProtKB-UniRule"/>
</dbReference>
<dbReference type="InterPro" id="IPR030960">
    <property type="entry name" value="DHQS/DOIS_N"/>
</dbReference>
<evidence type="ECO:0000259" key="13">
    <source>
        <dbReference type="Pfam" id="PF24621"/>
    </source>
</evidence>
<evidence type="ECO:0000256" key="9">
    <source>
        <dbReference type="ARBA" id="ARBA00023239"/>
    </source>
</evidence>
<keyword evidence="5" id="KW-0479">Metal-binding</keyword>
<evidence type="ECO:0000256" key="1">
    <source>
        <dbReference type="ARBA" id="ARBA00001911"/>
    </source>
</evidence>
<evidence type="ECO:0000256" key="3">
    <source>
        <dbReference type="ARBA" id="ARBA00001947"/>
    </source>
</evidence>